<feature type="region of interest" description="Disordered" evidence="1">
    <location>
        <begin position="33"/>
        <end position="67"/>
    </location>
</feature>
<evidence type="ECO:0000313" key="3">
    <source>
        <dbReference type="Proteomes" id="UP001177744"/>
    </source>
</evidence>
<dbReference type="Proteomes" id="UP001177744">
    <property type="component" value="Unassembled WGS sequence"/>
</dbReference>
<feature type="compositionally biased region" description="Polar residues" evidence="1">
    <location>
        <begin position="33"/>
        <end position="44"/>
    </location>
</feature>
<comment type="caution">
    <text evidence="2">The sequence shown here is derived from an EMBL/GenBank/DDBJ whole genome shotgun (WGS) entry which is preliminary data.</text>
</comment>
<name>A0AA40LRQ9_CNENI</name>
<dbReference type="EMBL" id="JAULJE010000004">
    <property type="protein sequence ID" value="KAK1343711.1"/>
    <property type="molecule type" value="Genomic_DNA"/>
</dbReference>
<protein>
    <submittedName>
        <fullName evidence="2">Uncharacterized protein</fullName>
    </submittedName>
</protein>
<reference evidence="2" key="1">
    <citation type="submission" date="2023-06" db="EMBL/GenBank/DDBJ databases">
        <title>Reference genome for the Northern bat (Eptesicus nilssonii), a most northern bat species.</title>
        <authorList>
            <person name="Laine V.N."/>
            <person name="Pulliainen A.T."/>
            <person name="Lilley T.M."/>
        </authorList>
    </citation>
    <scope>NUCLEOTIDE SEQUENCE</scope>
    <source>
        <strain evidence="2">BLF_Eptnil</strain>
        <tissue evidence="2">Kidney</tissue>
    </source>
</reference>
<evidence type="ECO:0000313" key="2">
    <source>
        <dbReference type="EMBL" id="KAK1343711.1"/>
    </source>
</evidence>
<sequence>MVMTPNLFISGFKVQEFVMVAGTVNTMHLSKTSVDNSQVSSQPMRSKRPKILRNIKNNEEIDEENGL</sequence>
<evidence type="ECO:0000256" key="1">
    <source>
        <dbReference type="SAM" id="MobiDB-lite"/>
    </source>
</evidence>
<proteinExistence type="predicted"/>
<dbReference type="AlphaFoldDB" id="A0AA40LRQ9"/>
<keyword evidence="3" id="KW-1185">Reference proteome</keyword>
<gene>
    <name evidence="2" type="ORF">QTO34_014264</name>
</gene>
<organism evidence="2 3">
    <name type="scientific">Cnephaeus nilssonii</name>
    <name type="common">Northern bat</name>
    <name type="synonym">Eptesicus nilssonii</name>
    <dbReference type="NCBI Taxonomy" id="3371016"/>
    <lineage>
        <taxon>Eukaryota</taxon>
        <taxon>Metazoa</taxon>
        <taxon>Chordata</taxon>
        <taxon>Craniata</taxon>
        <taxon>Vertebrata</taxon>
        <taxon>Euteleostomi</taxon>
        <taxon>Mammalia</taxon>
        <taxon>Eutheria</taxon>
        <taxon>Laurasiatheria</taxon>
        <taxon>Chiroptera</taxon>
        <taxon>Yangochiroptera</taxon>
        <taxon>Vespertilionidae</taxon>
        <taxon>Cnephaeus</taxon>
    </lineage>
</organism>
<accession>A0AA40LRQ9</accession>